<sequence>MGMTGQLVALTLKQLQWLINEPSKVEDFIDSETPKNEKKPTEKINIQKAWHGIHFLLTGESYSNESPLAMTIFGGTEISKDLEYSTMRYLTPEQVHEIATALRDVSKKDLAQGYIPSAFEENNIYPTEIWESEGDKALEYLLHYYELTLAFYQSVSSRGDAVILYIS</sequence>
<organism evidence="1 2">
    <name type="scientific">Lusitaniella coriacea LEGE 07157</name>
    <dbReference type="NCBI Taxonomy" id="945747"/>
    <lineage>
        <taxon>Bacteria</taxon>
        <taxon>Bacillati</taxon>
        <taxon>Cyanobacteriota</taxon>
        <taxon>Cyanophyceae</taxon>
        <taxon>Spirulinales</taxon>
        <taxon>Lusitaniellaceae</taxon>
        <taxon>Lusitaniella</taxon>
    </lineage>
</organism>
<dbReference type="Proteomes" id="UP000654482">
    <property type="component" value="Unassembled WGS sequence"/>
</dbReference>
<protein>
    <submittedName>
        <fullName evidence="1">YfbM family protein</fullName>
    </submittedName>
</protein>
<reference evidence="1" key="1">
    <citation type="submission" date="2020-10" db="EMBL/GenBank/DDBJ databases">
        <authorList>
            <person name="Castelo-Branco R."/>
            <person name="Eusebio N."/>
            <person name="Adriana R."/>
            <person name="Vieira A."/>
            <person name="Brugerolle De Fraissinette N."/>
            <person name="Rezende De Castro R."/>
            <person name="Schneider M.P."/>
            <person name="Vasconcelos V."/>
            <person name="Leao P.N."/>
        </authorList>
    </citation>
    <scope>NUCLEOTIDE SEQUENCE</scope>
    <source>
        <strain evidence="1">LEGE 07157</strain>
    </source>
</reference>
<dbReference type="InterPro" id="IPR035944">
    <property type="entry name" value="YfbM-like_sf"/>
</dbReference>
<dbReference type="Pfam" id="PF08974">
    <property type="entry name" value="DUF1877"/>
    <property type="match status" value="1"/>
</dbReference>
<dbReference type="SUPFAM" id="SSF111069">
    <property type="entry name" value="Hypothetical protein yfbM"/>
    <property type="match status" value="1"/>
</dbReference>
<evidence type="ECO:0000313" key="2">
    <source>
        <dbReference type="Proteomes" id="UP000654482"/>
    </source>
</evidence>
<dbReference type="RefSeq" id="WP_194030220.1">
    <property type="nucleotide sequence ID" value="NZ_JADEWZ010000021.1"/>
</dbReference>
<dbReference type="Gene3D" id="3.40.1760.10">
    <property type="entry name" value="YfbM-like super family"/>
    <property type="match status" value="1"/>
</dbReference>
<proteinExistence type="predicted"/>
<accession>A0A8J7DXS0</accession>
<gene>
    <name evidence="1" type="ORF">IQ249_14600</name>
</gene>
<dbReference type="AlphaFoldDB" id="A0A8J7DXS0"/>
<name>A0A8J7DXS0_9CYAN</name>
<keyword evidence="2" id="KW-1185">Reference proteome</keyword>
<dbReference type="InterPro" id="IPR015068">
    <property type="entry name" value="DUF1877"/>
</dbReference>
<evidence type="ECO:0000313" key="1">
    <source>
        <dbReference type="EMBL" id="MBE9117128.1"/>
    </source>
</evidence>
<comment type="caution">
    <text evidence="1">The sequence shown here is derived from an EMBL/GenBank/DDBJ whole genome shotgun (WGS) entry which is preliminary data.</text>
</comment>
<dbReference type="EMBL" id="JADEWZ010000021">
    <property type="protein sequence ID" value="MBE9117128.1"/>
    <property type="molecule type" value="Genomic_DNA"/>
</dbReference>